<accession>A0A8S1AZF6</accession>
<protein>
    <submittedName>
        <fullName evidence="1">Uncharacterized protein</fullName>
    </submittedName>
</protein>
<proteinExistence type="predicted"/>
<dbReference type="Proteomes" id="UP000494256">
    <property type="component" value="Unassembled WGS sequence"/>
</dbReference>
<dbReference type="OrthoDB" id="6360372at2759"/>
<evidence type="ECO:0000313" key="1">
    <source>
        <dbReference type="EMBL" id="CAB3250673.1"/>
    </source>
</evidence>
<organism evidence="1 2">
    <name type="scientific">Arctia plantaginis</name>
    <name type="common">Wood tiger moth</name>
    <name type="synonym">Phalaena plantaginis</name>
    <dbReference type="NCBI Taxonomy" id="874455"/>
    <lineage>
        <taxon>Eukaryota</taxon>
        <taxon>Metazoa</taxon>
        <taxon>Ecdysozoa</taxon>
        <taxon>Arthropoda</taxon>
        <taxon>Hexapoda</taxon>
        <taxon>Insecta</taxon>
        <taxon>Pterygota</taxon>
        <taxon>Neoptera</taxon>
        <taxon>Endopterygota</taxon>
        <taxon>Lepidoptera</taxon>
        <taxon>Glossata</taxon>
        <taxon>Ditrysia</taxon>
        <taxon>Noctuoidea</taxon>
        <taxon>Erebidae</taxon>
        <taxon>Arctiinae</taxon>
        <taxon>Arctia</taxon>
    </lineage>
</organism>
<sequence length="73" mass="8178">MRGTETIRSAITTIRDNSGIVHREKEKVCTDFYAKLNSVPQNIIPISTQKNGNIQPPTNIIAPITEFEVHCAR</sequence>
<gene>
    <name evidence="1" type="ORF">APLA_LOCUS13212</name>
</gene>
<dbReference type="EMBL" id="CADEBD010000348">
    <property type="protein sequence ID" value="CAB3250673.1"/>
    <property type="molecule type" value="Genomic_DNA"/>
</dbReference>
<comment type="caution">
    <text evidence="1">The sequence shown here is derived from an EMBL/GenBank/DDBJ whole genome shotgun (WGS) entry which is preliminary data.</text>
</comment>
<name>A0A8S1AZF6_ARCPL</name>
<evidence type="ECO:0000313" key="2">
    <source>
        <dbReference type="Proteomes" id="UP000494256"/>
    </source>
</evidence>
<dbReference type="AlphaFoldDB" id="A0A8S1AZF6"/>
<reference evidence="1 2" key="1">
    <citation type="submission" date="2020-04" db="EMBL/GenBank/DDBJ databases">
        <authorList>
            <person name="Wallbank WR R."/>
            <person name="Pardo Diaz C."/>
            <person name="Kozak K."/>
            <person name="Martin S."/>
            <person name="Jiggins C."/>
            <person name="Moest M."/>
            <person name="Warren A I."/>
            <person name="Byers J.R.P. K."/>
            <person name="Montejo-Kovacevich G."/>
            <person name="Yen C E."/>
        </authorList>
    </citation>
    <scope>NUCLEOTIDE SEQUENCE [LARGE SCALE GENOMIC DNA]</scope>
</reference>